<dbReference type="Proteomes" id="UP000027466">
    <property type="component" value="Unassembled WGS sequence"/>
</dbReference>
<proteinExistence type="predicted"/>
<evidence type="ECO:0000313" key="3">
    <source>
        <dbReference type="Proteomes" id="UP000027466"/>
    </source>
</evidence>
<organism evidence="2 3">
    <name type="scientific">Caballeronia glathei</name>
    <dbReference type="NCBI Taxonomy" id="60547"/>
    <lineage>
        <taxon>Bacteria</taxon>
        <taxon>Pseudomonadati</taxon>
        <taxon>Pseudomonadota</taxon>
        <taxon>Betaproteobacteria</taxon>
        <taxon>Burkholderiales</taxon>
        <taxon>Burkholderiaceae</taxon>
        <taxon>Caballeronia</taxon>
    </lineage>
</organism>
<accession>A0A069PPK3</accession>
<keyword evidence="3" id="KW-1185">Reference proteome</keyword>
<dbReference type="EMBL" id="JFHC01000017">
    <property type="protein sequence ID" value="KDR42382.1"/>
    <property type="molecule type" value="Genomic_DNA"/>
</dbReference>
<dbReference type="SUPFAM" id="SSF54427">
    <property type="entry name" value="NTF2-like"/>
    <property type="match status" value="1"/>
</dbReference>
<reference evidence="2 3" key="1">
    <citation type="submission" date="2014-03" db="EMBL/GenBank/DDBJ databases">
        <title>Draft Genome Sequences of Four Burkholderia Strains.</title>
        <authorList>
            <person name="Liu X.Y."/>
            <person name="Li C.X."/>
            <person name="Xu J.H."/>
        </authorList>
    </citation>
    <scope>NUCLEOTIDE SEQUENCE [LARGE SCALE GENOMIC DNA]</scope>
    <source>
        <strain evidence="2 3">DSM 50014</strain>
    </source>
</reference>
<feature type="domain" description="SnoaL-like" evidence="1">
    <location>
        <begin position="9"/>
        <end position="135"/>
    </location>
</feature>
<gene>
    <name evidence="2" type="ORF">BG61_09840</name>
</gene>
<protein>
    <recommendedName>
        <fullName evidence="1">SnoaL-like domain-containing protein</fullName>
    </recommendedName>
</protein>
<name>A0A069PPK3_9BURK</name>
<dbReference type="InterPro" id="IPR032710">
    <property type="entry name" value="NTF2-like_dom_sf"/>
</dbReference>
<dbReference type="STRING" id="60547.GCA_000751215_06487"/>
<dbReference type="Gene3D" id="3.10.450.50">
    <property type="match status" value="1"/>
</dbReference>
<evidence type="ECO:0000313" key="2">
    <source>
        <dbReference type="EMBL" id="KDR42382.1"/>
    </source>
</evidence>
<sequence>MMTQEEISSAERACCRLVDEYCYAVDDCDADRFVEVFTADAVWDREGHAPLTGHEQLRAFFTGRRTDITTLHLCSNVLVNVLDADSATGRSYVTVFRSEGLAHREGLPPAIPDLVAQYTDDYRRTAHGWRIARRKVSVRFRGKG</sequence>
<dbReference type="AlphaFoldDB" id="A0A069PPK3"/>
<dbReference type="InterPro" id="IPR037401">
    <property type="entry name" value="SnoaL-like"/>
</dbReference>
<dbReference type="CDD" id="cd00531">
    <property type="entry name" value="NTF2_like"/>
    <property type="match status" value="1"/>
</dbReference>
<dbReference type="Pfam" id="PF13577">
    <property type="entry name" value="SnoaL_4"/>
    <property type="match status" value="1"/>
</dbReference>
<comment type="caution">
    <text evidence="2">The sequence shown here is derived from an EMBL/GenBank/DDBJ whole genome shotgun (WGS) entry which is preliminary data.</text>
</comment>
<evidence type="ECO:0000259" key="1">
    <source>
        <dbReference type="Pfam" id="PF13577"/>
    </source>
</evidence>